<keyword evidence="2" id="KW-1185">Reference proteome</keyword>
<evidence type="ECO:0000313" key="1">
    <source>
        <dbReference type="EMBL" id="WMW25630.1"/>
    </source>
</evidence>
<name>A0AA51YJJ9_9EURY</name>
<protein>
    <submittedName>
        <fullName evidence="1">Uncharacterized protein</fullName>
    </submittedName>
</protein>
<proteinExistence type="predicted"/>
<accession>A0AA51YJJ9</accession>
<dbReference type="KEGG" id="mseb:RE474_02595"/>
<dbReference type="GeneID" id="84231570"/>
<dbReference type="AlphaFoldDB" id="A0AA51YJJ9"/>
<dbReference type="Proteomes" id="UP001182908">
    <property type="component" value="Chromosome"/>
</dbReference>
<dbReference type="SUPFAM" id="SSF49464">
    <property type="entry name" value="Carboxypeptidase regulatory domain-like"/>
    <property type="match status" value="1"/>
</dbReference>
<evidence type="ECO:0000313" key="2">
    <source>
        <dbReference type="Proteomes" id="UP001182908"/>
    </source>
</evidence>
<dbReference type="EMBL" id="CP133592">
    <property type="protein sequence ID" value="WMW25630.1"/>
    <property type="molecule type" value="Genomic_DNA"/>
</dbReference>
<dbReference type="InterPro" id="IPR008969">
    <property type="entry name" value="CarboxyPept-like_regulatory"/>
</dbReference>
<dbReference type="RefSeq" id="WP_309311432.1">
    <property type="nucleotide sequence ID" value="NZ_CP133592.1"/>
</dbReference>
<organism evidence="1 2">
    <name type="scientific">Methanolobus sediminis</name>
    <dbReference type="NCBI Taxonomy" id="3072978"/>
    <lineage>
        <taxon>Archaea</taxon>
        <taxon>Methanobacteriati</taxon>
        <taxon>Methanobacteriota</taxon>
        <taxon>Stenosarchaea group</taxon>
        <taxon>Methanomicrobia</taxon>
        <taxon>Methanosarcinales</taxon>
        <taxon>Methanosarcinaceae</taxon>
        <taxon>Methanolobus</taxon>
    </lineage>
</organism>
<gene>
    <name evidence="1" type="ORF">RE474_02595</name>
</gene>
<reference evidence="1 2" key="1">
    <citation type="submission" date="2023-08" db="EMBL/GenBank/DDBJ databases">
        <title>Methanolobus mangrovi sp. nov. and Methanolobus sediminis sp. nov, two novel methylotrophic methanogens isolated from mangrove sediments in China.</title>
        <authorList>
            <person name="Zhou J."/>
        </authorList>
    </citation>
    <scope>NUCLEOTIDE SEQUENCE [LARGE SCALE GENOMIC DNA]</scope>
    <source>
        <strain evidence="1 2">FTZ6</strain>
    </source>
</reference>
<sequence length="232" mass="25811">MMNRMEIILVVLCVLLLTTVGVSAADDQQKLPPKYRVIQFDVTYSGEVVGELSINTNQWTYVLNAHGLEPGTEYYFYSLGRFPQISTGTANENGDLHLKGEWPQEINIIENELSAPKFIVSTIPLTGIIAWTPQLTAKCHIGLFQTSVWGTLTDSNGNPLPGQTIRVEGYVKKTDTWSVWYSIETDAYGTFKKTKFGTPDSLLVRYQGGEYDGTLYLSTWVVPTLSAVVPAF</sequence>